<keyword evidence="1" id="KW-0853">WD repeat</keyword>
<proteinExistence type="predicted"/>
<dbReference type="Pfam" id="PF14538">
    <property type="entry name" value="Raptor_N"/>
    <property type="match status" value="1"/>
</dbReference>
<evidence type="ECO:0000256" key="1">
    <source>
        <dbReference type="ARBA" id="ARBA00022574"/>
    </source>
</evidence>
<keyword evidence="2" id="KW-0677">Repeat</keyword>
<evidence type="ECO:0000256" key="2">
    <source>
        <dbReference type="ARBA" id="ARBA00022737"/>
    </source>
</evidence>
<comment type="caution">
    <text evidence="4">The sequence shown here is derived from an EMBL/GenBank/DDBJ whole genome shotgun (WGS) entry which is preliminary data.</text>
</comment>
<dbReference type="InterPro" id="IPR004083">
    <property type="entry name" value="Raptor"/>
</dbReference>
<sequence>MASEEKSSRPRIGIPALSLVLKEDTAGSVCHDADIEQTIPLRPCTDAEVEARERQRWGRMVQEGFFHQSLHFQRWDEEALSRGSLYRTRTVAARMTVRPTTTAALVLSLNISPLLWSGENENERGEEASLKASRLYAWRAPALLPGDKLNILSQLGQQLENQYRSLSKRALMVSHCLNAGPGDFMRALAQCRHQAGSKSRVLVHYGGHGVPRPSGGSLYLQSPSGDAVKYSLDTFCSQVGFPLIMVAECENAVSVLRRLLENRQKGDGSHSFSYRQYGPSIGVSALEEPERPYLMVPSLDRYEAASVPGMEGATAASSSSSAAFLSTLRCLGSAAASSTPPLLFDDFFFLGVSEDGALPQHPKLPSDILTSCLTTPVRMALLWFIVENAQTADVHPLLMYLLPGELNDKKTPLGALHWAFMSITECIAWSTFPHALFMHLFRGVCGGGYLCFVGFWLADRHHYCGWGKGDCLPSLPRTSRPHVVDTLDNVVDRY</sequence>
<gene>
    <name evidence="4" type="ORF">TRSC58_01476</name>
</gene>
<evidence type="ECO:0000313" key="4">
    <source>
        <dbReference type="EMBL" id="ESL10785.1"/>
    </source>
</evidence>
<dbReference type="AlphaFoldDB" id="A0A061J8X4"/>
<dbReference type="EMBL" id="AUPL01001476">
    <property type="protein sequence ID" value="ESL10785.1"/>
    <property type="molecule type" value="Genomic_DNA"/>
</dbReference>
<dbReference type="PANTHER" id="PTHR12848:SF16">
    <property type="entry name" value="REGULATORY-ASSOCIATED PROTEIN OF MTOR"/>
    <property type="match status" value="1"/>
</dbReference>
<dbReference type="InterPro" id="IPR029347">
    <property type="entry name" value="Raptor_N"/>
</dbReference>
<organism evidence="4 5">
    <name type="scientific">Trypanosoma rangeli SC58</name>
    <dbReference type="NCBI Taxonomy" id="429131"/>
    <lineage>
        <taxon>Eukaryota</taxon>
        <taxon>Discoba</taxon>
        <taxon>Euglenozoa</taxon>
        <taxon>Kinetoplastea</taxon>
        <taxon>Metakinetoplastina</taxon>
        <taxon>Trypanosomatida</taxon>
        <taxon>Trypanosomatidae</taxon>
        <taxon>Trypanosoma</taxon>
        <taxon>Herpetosoma</taxon>
    </lineage>
</organism>
<evidence type="ECO:0000313" key="5">
    <source>
        <dbReference type="Proteomes" id="UP000031737"/>
    </source>
</evidence>
<evidence type="ECO:0000259" key="3">
    <source>
        <dbReference type="SMART" id="SM01302"/>
    </source>
</evidence>
<dbReference type="PRINTS" id="PR01547">
    <property type="entry name" value="YEAST176DUF"/>
</dbReference>
<protein>
    <recommendedName>
        <fullName evidence="3">Raptor N-terminal CASPase-like domain-containing protein</fullName>
    </recommendedName>
</protein>
<dbReference type="GO" id="GO:0009267">
    <property type="term" value="P:cellular response to starvation"/>
    <property type="evidence" value="ECO:0007669"/>
    <property type="project" value="TreeGrafter"/>
</dbReference>
<dbReference type="Proteomes" id="UP000031737">
    <property type="component" value="Unassembled WGS sequence"/>
</dbReference>
<keyword evidence="5" id="KW-1185">Reference proteome</keyword>
<dbReference type="GO" id="GO:0010506">
    <property type="term" value="P:regulation of autophagy"/>
    <property type="evidence" value="ECO:0007669"/>
    <property type="project" value="TreeGrafter"/>
</dbReference>
<dbReference type="PANTHER" id="PTHR12848">
    <property type="entry name" value="REGULATORY-ASSOCIATED PROTEIN OF MTOR"/>
    <property type="match status" value="1"/>
</dbReference>
<dbReference type="GO" id="GO:0030674">
    <property type="term" value="F:protein-macromolecule adaptor activity"/>
    <property type="evidence" value="ECO:0007669"/>
    <property type="project" value="TreeGrafter"/>
</dbReference>
<dbReference type="SMART" id="SM01302">
    <property type="entry name" value="Raptor_N"/>
    <property type="match status" value="1"/>
</dbReference>
<dbReference type="GO" id="GO:0031931">
    <property type="term" value="C:TORC1 complex"/>
    <property type="evidence" value="ECO:0007669"/>
    <property type="project" value="InterPro"/>
</dbReference>
<reference evidence="4 5" key="1">
    <citation type="submission" date="2013-07" db="EMBL/GenBank/DDBJ databases">
        <authorList>
            <person name="Stoco P.H."/>
            <person name="Wagner G."/>
            <person name="Gerber A."/>
            <person name="Zaha A."/>
            <person name="Thompson C."/>
            <person name="Bartholomeu D.C."/>
            <person name="Luckemeyer D.D."/>
            <person name="Bahia D."/>
            <person name="Loreto E."/>
            <person name="Prestes E.B."/>
            <person name="Lima F.M."/>
            <person name="Rodrigues-Luiz G."/>
            <person name="Vallejo G.A."/>
            <person name="Filho J.F."/>
            <person name="Monteiro K.M."/>
            <person name="Tyler K.M."/>
            <person name="de Almeida L.G."/>
            <person name="Ortiz M.F."/>
            <person name="Siervo M.A."/>
            <person name="de Moraes M.H."/>
            <person name="Cunha O.L."/>
            <person name="Mendonca-Neto R."/>
            <person name="Silva R."/>
            <person name="Teixeira S.M."/>
            <person name="Murta S.M."/>
            <person name="Sincero T.C."/>
            <person name="Mendes T.A."/>
            <person name="Urmenyi T.P."/>
            <person name="Silva V.G."/>
            <person name="da Rocha W.D."/>
            <person name="Andersson B."/>
            <person name="Romanha A.J."/>
            <person name="Steindel M."/>
            <person name="de Vasconcelos A.T."/>
            <person name="Grisard E.C."/>
        </authorList>
    </citation>
    <scope>NUCLEOTIDE SEQUENCE [LARGE SCALE GENOMIC DNA]</scope>
    <source>
        <strain evidence="4 5">SC58</strain>
    </source>
</reference>
<dbReference type="GO" id="GO:0005737">
    <property type="term" value="C:cytoplasm"/>
    <property type="evidence" value="ECO:0007669"/>
    <property type="project" value="TreeGrafter"/>
</dbReference>
<dbReference type="GO" id="GO:0031929">
    <property type="term" value="P:TOR signaling"/>
    <property type="evidence" value="ECO:0007669"/>
    <property type="project" value="InterPro"/>
</dbReference>
<dbReference type="OrthoDB" id="10262360at2759"/>
<dbReference type="VEuPathDB" id="TriTrypDB:TRSC58_01476"/>
<dbReference type="GO" id="GO:0030307">
    <property type="term" value="P:positive regulation of cell growth"/>
    <property type="evidence" value="ECO:0007669"/>
    <property type="project" value="TreeGrafter"/>
</dbReference>
<feature type="domain" description="Raptor N-terminal CASPase-like" evidence="3">
    <location>
        <begin position="98"/>
        <end position="260"/>
    </location>
</feature>
<accession>A0A061J8X4</accession>
<name>A0A061J8X4_TRYRA</name>
<dbReference type="GO" id="GO:0071230">
    <property type="term" value="P:cellular response to amino acid stimulus"/>
    <property type="evidence" value="ECO:0007669"/>
    <property type="project" value="TreeGrafter"/>
</dbReference>